<accession>A0A7X6I0Z8</accession>
<dbReference type="Proteomes" id="UP000578686">
    <property type="component" value="Unassembled WGS sequence"/>
</dbReference>
<reference evidence="3 4" key="1">
    <citation type="submission" date="2020-03" db="EMBL/GenBank/DDBJ databases">
        <title>Draft genome of Streptomyces sp. ventii, isolated from the Axial Seamount in the Pacific Ocean, and resequencing of the two type strains Streptomyces lonarensis strain NCL 716 and Streptomyces bohaiensis strain 11A07.</title>
        <authorList>
            <person name="Loughran R.M."/>
            <person name="Pfannmuller K.M."/>
            <person name="Wasson B.J."/>
            <person name="Deadmond M.C."/>
            <person name="Paddock B.E."/>
            <person name="Koyack M.J."/>
            <person name="Gallegos D.A."/>
            <person name="Mitchell E.A."/>
            <person name="Ushijima B."/>
            <person name="Saw J.H."/>
            <person name="Mcphail K.L."/>
            <person name="Videau P."/>
        </authorList>
    </citation>
    <scope>NUCLEOTIDE SEQUENCE [LARGE SCALE GENOMIC DNA]</scope>
    <source>
        <strain evidence="3 4">NCL716</strain>
    </source>
</reference>
<proteinExistence type="predicted"/>
<dbReference type="InterPro" id="IPR039564">
    <property type="entry name" value="Peptidase_C39-like"/>
</dbReference>
<gene>
    <name evidence="3" type="ORF">HCN56_22605</name>
</gene>
<evidence type="ECO:0000313" key="4">
    <source>
        <dbReference type="Proteomes" id="UP000578686"/>
    </source>
</evidence>
<organism evidence="3 4">
    <name type="scientific">Streptomyces lonarensis</name>
    <dbReference type="NCBI Taxonomy" id="700599"/>
    <lineage>
        <taxon>Bacteria</taxon>
        <taxon>Bacillati</taxon>
        <taxon>Actinomycetota</taxon>
        <taxon>Actinomycetes</taxon>
        <taxon>Kitasatosporales</taxon>
        <taxon>Streptomycetaceae</taxon>
        <taxon>Streptomyces</taxon>
    </lineage>
</organism>
<dbReference type="Gene3D" id="3.90.70.10">
    <property type="entry name" value="Cysteine proteinases"/>
    <property type="match status" value="1"/>
</dbReference>
<feature type="domain" description="Peptidase C39-like" evidence="2">
    <location>
        <begin position="251"/>
        <end position="403"/>
    </location>
</feature>
<dbReference type="EMBL" id="JAAVJD010000275">
    <property type="protein sequence ID" value="NJQ08293.1"/>
    <property type="molecule type" value="Genomic_DNA"/>
</dbReference>
<comment type="caution">
    <text evidence="3">The sequence shown here is derived from an EMBL/GenBank/DDBJ whole genome shotgun (WGS) entry which is preliminary data.</text>
</comment>
<name>A0A7X6I0Z8_9ACTN</name>
<feature type="compositionally biased region" description="Pro residues" evidence="1">
    <location>
        <begin position="32"/>
        <end position="43"/>
    </location>
</feature>
<feature type="region of interest" description="Disordered" evidence="1">
    <location>
        <begin position="1"/>
        <end position="52"/>
    </location>
</feature>
<dbReference type="AlphaFoldDB" id="A0A7X6I0Z8"/>
<protein>
    <submittedName>
        <fullName evidence="3">Peptidase C39 family protein</fullName>
    </submittedName>
</protein>
<evidence type="ECO:0000256" key="1">
    <source>
        <dbReference type="SAM" id="MobiDB-lite"/>
    </source>
</evidence>
<evidence type="ECO:0000313" key="3">
    <source>
        <dbReference type="EMBL" id="NJQ08293.1"/>
    </source>
</evidence>
<sequence length="465" mass="48976">MSPPAPGRRRAGRGGSRGTRTGPTTRRERPVPHPPSAAPPPPTGAAALPERPAPSVELHVRTGAAGWEAGGHAGTAARTGPPAALVLARSAASLRRPDARGEDQLWESAHWTSPLCPLAAPATELVVSWNADVPRGCWLRVEVLATRSDGRRTPWLPLADWAATDEDIAPASAAPTGDDVVTADTDTLAVRAAAAARGLRITALRLRLTLCRRPGSTAVPAVRRLAVAAAALPERETVPPSPPGPASGVELSVPPLSQYAHEGRYPHYNGGGAAWCSPTSLRMVLAAHGRHPDRAALAWVEPGHEDPDVCHAARRTYDHRWGGCGNWPFNTAHAAVHRGMNAVVTRLESLTAAEGLIGAELPLITSQSFEESELPGAGYATAGHLMVVSGFTADGDVVAHDPAGRSRAAVRRVYPRRAFETVWLRTRRTRADGSVGTGSGGVCYVLWPEEADARQRRALAAVGVR</sequence>
<evidence type="ECO:0000259" key="2">
    <source>
        <dbReference type="Pfam" id="PF13529"/>
    </source>
</evidence>
<keyword evidence="4" id="KW-1185">Reference proteome</keyword>
<dbReference type="Pfam" id="PF13529">
    <property type="entry name" value="Peptidase_C39_2"/>
    <property type="match status" value="1"/>
</dbReference>